<dbReference type="InterPro" id="IPR029052">
    <property type="entry name" value="Metallo-depent_PP-like"/>
</dbReference>
<dbReference type="InterPro" id="IPR025733">
    <property type="entry name" value="PAPs_C"/>
</dbReference>
<dbReference type="EMBL" id="CAXKWB010005133">
    <property type="protein sequence ID" value="CAL4076892.1"/>
    <property type="molecule type" value="Genomic_DNA"/>
</dbReference>
<dbReference type="InterPro" id="IPR041792">
    <property type="entry name" value="MPP_PAP"/>
</dbReference>
<accession>A0AAV2QA49</accession>
<dbReference type="Pfam" id="PF14008">
    <property type="entry name" value="Metallophos_C"/>
    <property type="match status" value="1"/>
</dbReference>
<dbReference type="InterPro" id="IPR004843">
    <property type="entry name" value="Calcineurin-like_PHP"/>
</dbReference>
<dbReference type="AlphaFoldDB" id="A0AAV2QA49"/>
<evidence type="ECO:0000313" key="5">
    <source>
        <dbReference type="Proteomes" id="UP001497623"/>
    </source>
</evidence>
<evidence type="ECO:0000259" key="3">
    <source>
        <dbReference type="Pfam" id="PF14008"/>
    </source>
</evidence>
<reference evidence="4 5" key="1">
    <citation type="submission" date="2024-05" db="EMBL/GenBank/DDBJ databases">
        <authorList>
            <person name="Wallberg A."/>
        </authorList>
    </citation>
    <scope>NUCLEOTIDE SEQUENCE [LARGE SCALE GENOMIC DNA]</scope>
</reference>
<evidence type="ECO:0000259" key="2">
    <source>
        <dbReference type="Pfam" id="PF00149"/>
    </source>
</evidence>
<protein>
    <recommendedName>
        <fullName evidence="6">Purple acid phosphatase</fullName>
    </recommendedName>
</protein>
<evidence type="ECO:0000313" key="4">
    <source>
        <dbReference type="EMBL" id="CAL4076892.1"/>
    </source>
</evidence>
<name>A0AAV2QA49_MEGNR</name>
<dbReference type="CDD" id="cd00839">
    <property type="entry name" value="MPP_PAPs"/>
    <property type="match status" value="1"/>
</dbReference>
<dbReference type="PANTHER" id="PTHR45867">
    <property type="entry name" value="PURPLE ACID PHOSPHATASE"/>
    <property type="match status" value="1"/>
</dbReference>
<proteinExistence type="predicted"/>
<dbReference type="GO" id="GO:0016787">
    <property type="term" value="F:hydrolase activity"/>
    <property type="evidence" value="ECO:0007669"/>
    <property type="project" value="InterPro"/>
</dbReference>
<dbReference type="Proteomes" id="UP001497623">
    <property type="component" value="Unassembled WGS sequence"/>
</dbReference>
<gene>
    <name evidence="4" type="ORF">MNOR_LOCUS10272</name>
</gene>
<dbReference type="Gene3D" id="3.60.21.10">
    <property type="match status" value="1"/>
</dbReference>
<dbReference type="SUPFAM" id="SSF56300">
    <property type="entry name" value="Metallo-dependent phosphatases"/>
    <property type="match status" value="1"/>
</dbReference>
<keyword evidence="1" id="KW-0325">Glycoprotein</keyword>
<feature type="non-terminal residue" evidence="4">
    <location>
        <position position="468"/>
    </location>
</feature>
<comment type="caution">
    <text evidence="4">The sequence shown here is derived from an EMBL/GenBank/DDBJ whole genome shotgun (WGS) entry which is preliminary data.</text>
</comment>
<feature type="domain" description="Purple acid phosphatase C-terminal" evidence="3">
    <location>
        <begin position="388"/>
        <end position="448"/>
    </location>
</feature>
<keyword evidence="5" id="KW-1185">Reference proteome</keyword>
<evidence type="ECO:0008006" key="6">
    <source>
        <dbReference type="Google" id="ProtNLM"/>
    </source>
</evidence>
<evidence type="ECO:0000256" key="1">
    <source>
        <dbReference type="ARBA" id="ARBA00023180"/>
    </source>
</evidence>
<sequence>METVLPFGLSTAPWAFTRVDLFATRDNRPSRDSQLVPSPPGAITPQGELWHPQPSFFQLSAWRLIGRWVFIDVPLNTHLEDGVIDTMSYVQCGHGPSSKGGGVVLPTSRLRRSSFGLAEPAPAFLYYIYFTCWSPVTWGQNFYFYQLRLTNGGGRGVSVDSHMGGWALFEITLQGHQQDFKLISYVQAVFIIKFLLELDNGRVGDQFMNQIQPIAAYVPYMTCPGNHEWAYNFSNYRARFSMPDYESTESLFYSWNMGPIHFISVNTEAYYFLMFGLKVLSNQWNWLINDLEMATKPVARAERPWIIIYGHRPMYCTSSDRDDCTKTDTLTRVGSPVFHFYAMEPLLAKYGVDLAVWAHEHTYERLWPVYNYTVMNGSIDAPYTNPKAPVHIITGSAGCKERHDHFLPKPFWSAFRSRDYGYTRLTAFNKTHLNWQQVSDDQEGEIVDNVWLVRDRHIAYSIHSDEIL</sequence>
<organism evidence="4 5">
    <name type="scientific">Meganyctiphanes norvegica</name>
    <name type="common">Northern krill</name>
    <name type="synonym">Thysanopoda norvegica</name>
    <dbReference type="NCBI Taxonomy" id="48144"/>
    <lineage>
        <taxon>Eukaryota</taxon>
        <taxon>Metazoa</taxon>
        <taxon>Ecdysozoa</taxon>
        <taxon>Arthropoda</taxon>
        <taxon>Crustacea</taxon>
        <taxon>Multicrustacea</taxon>
        <taxon>Malacostraca</taxon>
        <taxon>Eumalacostraca</taxon>
        <taxon>Eucarida</taxon>
        <taxon>Euphausiacea</taxon>
        <taxon>Euphausiidae</taxon>
        <taxon>Meganyctiphanes</taxon>
    </lineage>
</organism>
<dbReference type="PANTHER" id="PTHR45867:SF3">
    <property type="entry name" value="ACID PHOSPHATASE TYPE 7"/>
    <property type="match status" value="1"/>
</dbReference>
<dbReference type="Pfam" id="PF00149">
    <property type="entry name" value="Metallophos"/>
    <property type="match status" value="1"/>
</dbReference>
<feature type="domain" description="Calcineurin-like phosphoesterase" evidence="2">
    <location>
        <begin position="199"/>
        <end position="363"/>
    </location>
</feature>